<dbReference type="SUPFAM" id="SSF53335">
    <property type="entry name" value="S-adenosyl-L-methionine-dependent methyltransferases"/>
    <property type="match status" value="1"/>
</dbReference>
<sequence length="285" mass="31432">MRLSGEAFQALRKAIHELCGLVIGEDKRYLITSRLEPVLRQHALPSYDALAAALGGANSMPLRDQVVESITTKETSFNRDGHPFEELRRSIVPALAGRLRERRASTRLADPGARIWCSAVATGQEAYSVAMAVADFLASRPGLGLTLDDFPILATDVSQASLAIAREGRYTAADVARGVPPAQRDRYFRPMGDAWAIDDRLRRAIEFRRLNLNHPLPSLGTFDLVLCRNVLIYFDEGHRRRLCQGLHRALIPGGFLMIGAAESLFGITDTFTPVRMGGTIVHIRS</sequence>
<dbReference type="EC" id="2.1.1.80" evidence="2"/>
<evidence type="ECO:0000313" key="7">
    <source>
        <dbReference type="EMBL" id="QEH32477.1"/>
    </source>
</evidence>
<dbReference type="InterPro" id="IPR022641">
    <property type="entry name" value="CheR_N"/>
</dbReference>
<keyword evidence="5" id="KW-0949">S-adenosyl-L-methionine</keyword>
<dbReference type="GO" id="GO:0008983">
    <property type="term" value="F:protein-glutamate O-methyltransferase activity"/>
    <property type="evidence" value="ECO:0007669"/>
    <property type="project" value="UniProtKB-EC"/>
</dbReference>
<keyword evidence="4 7" id="KW-0808">Transferase</keyword>
<dbReference type="SMART" id="SM00138">
    <property type="entry name" value="MeTrc"/>
    <property type="match status" value="1"/>
</dbReference>
<dbReference type="InterPro" id="IPR000780">
    <property type="entry name" value="CheR_MeTrfase"/>
</dbReference>
<dbReference type="InterPro" id="IPR050903">
    <property type="entry name" value="Bact_Chemotaxis_MeTrfase"/>
</dbReference>
<dbReference type="GO" id="GO:0032259">
    <property type="term" value="P:methylation"/>
    <property type="evidence" value="ECO:0007669"/>
    <property type="project" value="UniProtKB-KW"/>
</dbReference>
<dbReference type="PANTHER" id="PTHR24422:SF21">
    <property type="entry name" value="CHEMOTAXIS PROTEIN METHYLTRANSFERASE 1"/>
    <property type="match status" value="1"/>
</dbReference>
<evidence type="ECO:0000313" key="8">
    <source>
        <dbReference type="Proteomes" id="UP000324233"/>
    </source>
</evidence>
<evidence type="ECO:0000256" key="3">
    <source>
        <dbReference type="ARBA" id="ARBA00022603"/>
    </source>
</evidence>
<dbReference type="Pfam" id="PF03705">
    <property type="entry name" value="CheR_N"/>
    <property type="match status" value="1"/>
</dbReference>
<keyword evidence="8" id="KW-1185">Reference proteome</keyword>
<evidence type="ECO:0000256" key="2">
    <source>
        <dbReference type="ARBA" id="ARBA00012534"/>
    </source>
</evidence>
<dbReference type="OrthoDB" id="288469at2"/>
<dbReference type="Gene3D" id="3.40.50.150">
    <property type="entry name" value="Vaccinia Virus protein VP39"/>
    <property type="match status" value="1"/>
</dbReference>
<dbReference type="RefSeq" id="WP_148591685.1">
    <property type="nucleotide sequence ID" value="NZ_CP042997.1"/>
</dbReference>
<dbReference type="SUPFAM" id="SSF47757">
    <property type="entry name" value="Chemotaxis receptor methyltransferase CheR, N-terminal domain"/>
    <property type="match status" value="1"/>
</dbReference>
<dbReference type="InterPro" id="IPR036804">
    <property type="entry name" value="CheR_N_sf"/>
</dbReference>
<feature type="domain" description="CheR-type methyltransferase" evidence="6">
    <location>
        <begin position="1"/>
        <end position="285"/>
    </location>
</feature>
<protein>
    <recommendedName>
        <fullName evidence="2">protein-glutamate O-methyltransferase</fullName>
        <ecNumber evidence="2">2.1.1.80</ecNumber>
    </recommendedName>
</protein>
<evidence type="ECO:0000259" key="6">
    <source>
        <dbReference type="PROSITE" id="PS50123"/>
    </source>
</evidence>
<evidence type="ECO:0000256" key="1">
    <source>
        <dbReference type="ARBA" id="ARBA00001541"/>
    </source>
</evidence>
<dbReference type="PROSITE" id="PS50123">
    <property type="entry name" value="CHER"/>
    <property type="match status" value="1"/>
</dbReference>
<evidence type="ECO:0000256" key="5">
    <source>
        <dbReference type="ARBA" id="ARBA00022691"/>
    </source>
</evidence>
<dbReference type="EMBL" id="CP042997">
    <property type="protein sequence ID" value="QEH32477.1"/>
    <property type="molecule type" value="Genomic_DNA"/>
</dbReference>
<evidence type="ECO:0000256" key="4">
    <source>
        <dbReference type="ARBA" id="ARBA00022679"/>
    </source>
</evidence>
<dbReference type="Proteomes" id="UP000324233">
    <property type="component" value="Chromosome"/>
</dbReference>
<dbReference type="KEGG" id="agv:OJF2_09530"/>
<organism evidence="7 8">
    <name type="scientific">Aquisphaera giovannonii</name>
    <dbReference type="NCBI Taxonomy" id="406548"/>
    <lineage>
        <taxon>Bacteria</taxon>
        <taxon>Pseudomonadati</taxon>
        <taxon>Planctomycetota</taxon>
        <taxon>Planctomycetia</taxon>
        <taxon>Isosphaerales</taxon>
        <taxon>Isosphaeraceae</taxon>
        <taxon>Aquisphaera</taxon>
    </lineage>
</organism>
<name>A0A5B9VWZ9_9BACT</name>
<dbReference type="PANTHER" id="PTHR24422">
    <property type="entry name" value="CHEMOTAXIS PROTEIN METHYLTRANSFERASE"/>
    <property type="match status" value="1"/>
</dbReference>
<gene>
    <name evidence="7" type="primary">cheR2_1</name>
    <name evidence="7" type="ORF">OJF2_09530</name>
</gene>
<reference evidence="7 8" key="1">
    <citation type="submission" date="2019-08" db="EMBL/GenBank/DDBJ databases">
        <title>Deep-cultivation of Planctomycetes and their phenomic and genomic characterization uncovers novel biology.</title>
        <authorList>
            <person name="Wiegand S."/>
            <person name="Jogler M."/>
            <person name="Boedeker C."/>
            <person name="Pinto D."/>
            <person name="Vollmers J."/>
            <person name="Rivas-Marin E."/>
            <person name="Kohn T."/>
            <person name="Peeters S.H."/>
            <person name="Heuer A."/>
            <person name="Rast P."/>
            <person name="Oberbeckmann S."/>
            <person name="Bunk B."/>
            <person name="Jeske O."/>
            <person name="Meyerdierks A."/>
            <person name="Storesund J.E."/>
            <person name="Kallscheuer N."/>
            <person name="Luecker S."/>
            <person name="Lage O.M."/>
            <person name="Pohl T."/>
            <person name="Merkel B.J."/>
            <person name="Hornburger P."/>
            <person name="Mueller R.-W."/>
            <person name="Bruemmer F."/>
            <person name="Labrenz M."/>
            <person name="Spormann A.M."/>
            <person name="Op den Camp H."/>
            <person name="Overmann J."/>
            <person name="Amann R."/>
            <person name="Jetten M.S.M."/>
            <person name="Mascher T."/>
            <person name="Medema M.H."/>
            <person name="Devos D.P."/>
            <person name="Kaster A.-K."/>
            <person name="Ovreas L."/>
            <person name="Rohde M."/>
            <person name="Galperin M.Y."/>
            <person name="Jogler C."/>
        </authorList>
    </citation>
    <scope>NUCLEOTIDE SEQUENCE [LARGE SCALE GENOMIC DNA]</scope>
    <source>
        <strain evidence="7 8">OJF2</strain>
    </source>
</reference>
<dbReference type="AlphaFoldDB" id="A0A5B9VWZ9"/>
<keyword evidence="3 7" id="KW-0489">Methyltransferase</keyword>
<dbReference type="InterPro" id="IPR029063">
    <property type="entry name" value="SAM-dependent_MTases_sf"/>
</dbReference>
<accession>A0A5B9VWZ9</accession>
<dbReference type="InterPro" id="IPR022642">
    <property type="entry name" value="CheR_C"/>
</dbReference>
<proteinExistence type="predicted"/>
<dbReference type="Pfam" id="PF01739">
    <property type="entry name" value="CheR"/>
    <property type="match status" value="1"/>
</dbReference>
<dbReference type="PRINTS" id="PR00996">
    <property type="entry name" value="CHERMTFRASE"/>
</dbReference>
<dbReference type="Gene3D" id="1.10.155.10">
    <property type="entry name" value="Chemotaxis receptor methyltransferase CheR, N-terminal domain"/>
    <property type="match status" value="1"/>
</dbReference>
<comment type="catalytic activity">
    <reaction evidence="1">
        <text>L-glutamyl-[protein] + S-adenosyl-L-methionine = [protein]-L-glutamate 5-O-methyl ester + S-adenosyl-L-homocysteine</text>
        <dbReference type="Rhea" id="RHEA:24452"/>
        <dbReference type="Rhea" id="RHEA-COMP:10208"/>
        <dbReference type="Rhea" id="RHEA-COMP:10311"/>
        <dbReference type="ChEBI" id="CHEBI:29973"/>
        <dbReference type="ChEBI" id="CHEBI:57856"/>
        <dbReference type="ChEBI" id="CHEBI:59789"/>
        <dbReference type="ChEBI" id="CHEBI:82795"/>
        <dbReference type="EC" id="2.1.1.80"/>
    </reaction>
</comment>